<name>A0A5Q4VGY1_9BACT</name>
<dbReference type="Pfam" id="PF03956">
    <property type="entry name" value="Lys_export"/>
    <property type="match status" value="1"/>
</dbReference>
<keyword evidence="3" id="KW-1185">Reference proteome</keyword>
<proteinExistence type="predicted"/>
<keyword evidence="1" id="KW-1133">Transmembrane helix</keyword>
<evidence type="ECO:0000313" key="3">
    <source>
        <dbReference type="Proteomes" id="UP000321899"/>
    </source>
</evidence>
<feature type="transmembrane region" description="Helical" evidence="1">
    <location>
        <begin position="61"/>
        <end position="83"/>
    </location>
</feature>
<sequence>MQTVLLFLITGLFAGFMLRRLPRLLHRADQAASLAVYLLLFFLGLAAGLQPEILSAIGPTGFYALILSLAATAGSILLVWPLYPLLFKTQKKSPDQKIR</sequence>
<evidence type="ECO:0000256" key="1">
    <source>
        <dbReference type="SAM" id="Phobius"/>
    </source>
</evidence>
<dbReference type="EMBL" id="VDMB01000001">
    <property type="protein sequence ID" value="TYT76193.1"/>
    <property type="molecule type" value="Genomic_DNA"/>
</dbReference>
<dbReference type="Proteomes" id="UP000321899">
    <property type="component" value="Unassembled WGS sequence"/>
</dbReference>
<feature type="transmembrane region" description="Helical" evidence="1">
    <location>
        <begin position="30"/>
        <end position="49"/>
    </location>
</feature>
<gene>
    <name evidence="2" type="ORF">FIM25_01170</name>
</gene>
<evidence type="ECO:0000313" key="2">
    <source>
        <dbReference type="EMBL" id="TYT76193.1"/>
    </source>
</evidence>
<dbReference type="OrthoDB" id="711065at2"/>
<keyword evidence="1" id="KW-0472">Membrane</keyword>
<reference evidence="2 3" key="1">
    <citation type="submission" date="2019-06" db="EMBL/GenBank/DDBJ databases">
        <title>Desulfobotulus mexicanus sp. nov., a novel sulfate-reducing bacterium isolated from the sediment of an alkaline crater lake in Mexico.</title>
        <authorList>
            <person name="Hirschler-Rea A."/>
        </authorList>
    </citation>
    <scope>NUCLEOTIDE SEQUENCE [LARGE SCALE GENOMIC DNA]</scope>
    <source>
        <strain evidence="2 3">PAR22N</strain>
    </source>
</reference>
<dbReference type="AlphaFoldDB" id="A0A5Q4VGY1"/>
<protein>
    <submittedName>
        <fullName evidence="2">DUF340 domain-containing protein</fullName>
    </submittedName>
</protein>
<comment type="caution">
    <text evidence="2">The sequence shown here is derived from an EMBL/GenBank/DDBJ whole genome shotgun (WGS) entry which is preliminary data.</text>
</comment>
<accession>A0A5Q4VGY1</accession>
<organism evidence="2 3">
    <name type="scientific">Desulfobotulus mexicanus</name>
    <dbReference type="NCBI Taxonomy" id="2586642"/>
    <lineage>
        <taxon>Bacteria</taxon>
        <taxon>Pseudomonadati</taxon>
        <taxon>Thermodesulfobacteriota</taxon>
        <taxon>Desulfobacteria</taxon>
        <taxon>Desulfobacterales</taxon>
        <taxon>Desulfobacteraceae</taxon>
        <taxon>Desulfobotulus</taxon>
    </lineage>
</organism>
<dbReference type="RefSeq" id="WP_139445315.1">
    <property type="nucleotide sequence ID" value="NZ_VDMB01000001.1"/>
</dbReference>
<keyword evidence="1" id="KW-0812">Transmembrane</keyword>
<dbReference type="InterPro" id="IPR005642">
    <property type="entry name" value="LysO"/>
</dbReference>
<dbReference type="GO" id="GO:0015661">
    <property type="term" value="F:L-lysine efflux transmembrane transporter activity"/>
    <property type="evidence" value="ECO:0007669"/>
    <property type="project" value="InterPro"/>
</dbReference>